<comment type="catalytic activity">
    <reaction evidence="9 10">
        <text>uridine(1498) in 16S rRNA + S-adenosyl-L-methionine = N(3)-methyluridine(1498) in 16S rRNA + S-adenosyl-L-homocysteine + H(+)</text>
        <dbReference type="Rhea" id="RHEA:42920"/>
        <dbReference type="Rhea" id="RHEA-COMP:10283"/>
        <dbReference type="Rhea" id="RHEA-COMP:10284"/>
        <dbReference type="ChEBI" id="CHEBI:15378"/>
        <dbReference type="ChEBI" id="CHEBI:57856"/>
        <dbReference type="ChEBI" id="CHEBI:59789"/>
        <dbReference type="ChEBI" id="CHEBI:65315"/>
        <dbReference type="ChEBI" id="CHEBI:74502"/>
        <dbReference type="EC" id="2.1.1.193"/>
    </reaction>
</comment>
<keyword evidence="5 10" id="KW-0489">Methyltransferase</keyword>
<evidence type="ECO:0000256" key="6">
    <source>
        <dbReference type="ARBA" id="ARBA00022679"/>
    </source>
</evidence>
<evidence type="ECO:0000256" key="4">
    <source>
        <dbReference type="ARBA" id="ARBA00022552"/>
    </source>
</evidence>
<dbReference type="InterPro" id="IPR046887">
    <property type="entry name" value="RsmE_PUA-like"/>
</dbReference>
<dbReference type="Proteomes" id="UP000004221">
    <property type="component" value="Unassembled WGS sequence"/>
</dbReference>
<comment type="caution">
    <text evidence="13">The sequence shown here is derived from an EMBL/GenBank/DDBJ whole genome shotgun (WGS) entry which is preliminary data.</text>
</comment>
<evidence type="ECO:0000259" key="11">
    <source>
        <dbReference type="Pfam" id="PF04452"/>
    </source>
</evidence>
<dbReference type="InterPro" id="IPR015947">
    <property type="entry name" value="PUA-like_sf"/>
</dbReference>
<evidence type="ECO:0000313" key="14">
    <source>
        <dbReference type="Proteomes" id="UP000004221"/>
    </source>
</evidence>
<dbReference type="Pfam" id="PF04452">
    <property type="entry name" value="Methyltrans_RNA"/>
    <property type="match status" value="1"/>
</dbReference>
<evidence type="ECO:0000256" key="10">
    <source>
        <dbReference type="PIRNR" id="PIRNR015601"/>
    </source>
</evidence>
<dbReference type="PANTHER" id="PTHR30027">
    <property type="entry name" value="RIBOSOMAL RNA SMALL SUBUNIT METHYLTRANSFERASE E"/>
    <property type="match status" value="1"/>
</dbReference>
<evidence type="ECO:0000256" key="1">
    <source>
        <dbReference type="ARBA" id="ARBA00004496"/>
    </source>
</evidence>
<dbReference type="EMBL" id="CAGS01000710">
    <property type="protein sequence ID" value="CCF86121.1"/>
    <property type="molecule type" value="Genomic_DNA"/>
</dbReference>
<dbReference type="SUPFAM" id="SSF75217">
    <property type="entry name" value="alpha/beta knot"/>
    <property type="match status" value="1"/>
</dbReference>
<protein>
    <recommendedName>
        <fullName evidence="10">Ribosomal RNA small subunit methyltransferase E</fullName>
        <ecNumber evidence="10">2.1.1.193</ecNumber>
    </recommendedName>
</protein>
<dbReference type="GO" id="GO:0005737">
    <property type="term" value="C:cytoplasm"/>
    <property type="evidence" value="ECO:0007669"/>
    <property type="project" value="UniProtKB-SubCell"/>
</dbReference>
<dbReference type="InterPro" id="IPR029026">
    <property type="entry name" value="tRNA_m1G_MTases_N"/>
</dbReference>
<dbReference type="Pfam" id="PF20260">
    <property type="entry name" value="PUA_4"/>
    <property type="match status" value="1"/>
</dbReference>
<dbReference type="NCBIfam" id="TIGR00046">
    <property type="entry name" value="RsmE family RNA methyltransferase"/>
    <property type="match status" value="1"/>
</dbReference>
<comment type="similarity">
    <text evidence="2 10">Belongs to the RNA methyltransferase RsmE family.</text>
</comment>
<evidence type="ECO:0000256" key="7">
    <source>
        <dbReference type="ARBA" id="ARBA00022691"/>
    </source>
</evidence>
<feature type="domain" description="Ribosomal RNA small subunit methyltransferase E methyltransferase" evidence="11">
    <location>
        <begin position="81"/>
        <end position="241"/>
    </location>
</feature>
<dbReference type="GO" id="GO:0070042">
    <property type="term" value="F:rRNA (uridine-N3-)-methyltransferase activity"/>
    <property type="evidence" value="ECO:0007669"/>
    <property type="project" value="TreeGrafter"/>
</dbReference>
<evidence type="ECO:0000256" key="2">
    <source>
        <dbReference type="ARBA" id="ARBA00005528"/>
    </source>
</evidence>
<evidence type="ECO:0000256" key="5">
    <source>
        <dbReference type="ARBA" id="ARBA00022603"/>
    </source>
</evidence>
<accession>I4EN58</accession>
<dbReference type="EC" id="2.1.1.193" evidence="10"/>
<organism evidence="13 14">
    <name type="scientific">Nitrolancea hollandica Lb</name>
    <dbReference type="NCBI Taxonomy" id="1129897"/>
    <lineage>
        <taxon>Bacteria</taxon>
        <taxon>Pseudomonadati</taxon>
        <taxon>Thermomicrobiota</taxon>
        <taxon>Thermomicrobia</taxon>
        <taxon>Sphaerobacterales</taxon>
        <taxon>Sphaerobacterineae</taxon>
        <taxon>Sphaerobacteraceae</taxon>
        <taxon>Nitrolancea</taxon>
    </lineage>
</organism>
<dbReference type="OrthoDB" id="9815641at2"/>
<proteinExistence type="inferred from homology"/>
<feature type="domain" description="Ribosomal RNA small subunit methyltransferase E PUA-like" evidence="12">
    <location>
        <begin position="32"/>
        <end position="64"/>
    </location>
</feature>
<dbReference type="PANTHER" id="PTHR30027:SF3">
    <property type="entry name" value="16S RRNA (URACIL(1498)-N(3))-METHYLTRANSFERASE"/>
    <property type="match status" value="1"/>
</dbReference>
<keyword evidence="14" id="KW-1185">Reference proteome</keyword>
<dbReference type="NCBIfam" id="NF008692">
    <property type="entry name" value="PRK11713.1-5"/>
    <property type="match status" value="1"/>
</dbReference>
<dbReference type="GO" id="GO:0070475">
    <property type="term" value="P:rRNA base methylation"/>
    <property type="evidence" value="ECO:0007669"/>
    <property type="project" value="TreeGrafter"/>
</dbReference>
<evidence type="ECO:0000256" key="9">
    <source>
        <dbReference type="ARBA" id="ARBA00047944"/>
    </source>
</evidence>
<comment type="function">
    <text evidence="8 10">Specifically methylates the N3 position of the uracil ring of uridine 1498 (m3U1498) in 16S rRNA. Acts on the fully assembled 30S ribosomal subunit.</text>
</comment>
<dbReference type="Gene3D" id="3.40.1280.10">
    <property type="match status" value="1"/>
</dbReference>
<comment type="subcellular location">
    <subcellularLocation>
        <location evidence="1 10">Cytoplasm</location>
    </subcellularLocation>
</comment>
<evidence type="ECO:0000313" key="13">
    <source>
        <dbReference type="EMBL" id="CCF86121.1"/>
    </source>
</evidence>
<evidence type="ECO:0000256" key="3">
    <source>
        <dbReference type="ARBA" id="ARBA00022490"/>
    </source>
</evidence>
<dbReference type="SUPFAM" id="SSF88697">
    <property type="entry name" value="PUA domain-like"/>
    <property type="match status" value="1"/>
</dbReference>
<keyword evidence="6 10" id="KW-0808">Transferase</keyword>
<keyword evidence="7 10" id="KW-0949">S-adenosyl-L-methionine</keyword>
<reference evidence="13 14" key="1">
    <citation type="journal article" date="2012" name="ISME J.">
        <title>Nitrification expanded: discovery, physiology and genomics of a nitrite-oxidizing bacterium from the phylum Chloroflexi.</title>
        <authorList>
            <person name="Sorokin D.Y."/>
            <person name="Lucker S."/>
            <person name="Vejmelkova D."/>
            <person name="Kostrikina N.A."/>
            <person name="Kleerebezem R."/>
            <person name="Rijpstra W.I."/>
            <person name="Damste J.S."/>
            <person name="Le Paslier D."/>
            <person name="Muyzer G."/>
            <person name="Wagner M."/>
            <person name="van Loosdrecht M.C."/>
            <person name="Daims H."/>
        </authorList>
    </citation>
    <scope>NUCLEOTIDE SEQUENCE [LARGE SCALE GENOMIC DNA]</scope>
    <source>
        <strain evidence="14">none</strain>
    </source>
</reference>
<name>I4EN58_9BACT</name>
<dbReference type="InterPro" id="IPR006700">
    <property type="entry name" value="RsmE"/>
</dbReference>
<gene>
    <name evidence="13" type="ORF">NITHO_750002</name>
</gene>
<dbReference type="AlphaFoldDB" id="I4EN58"/>
<keyword evidence="4 10" id="KW-0698">rRNA processing</keyword>
<dbReference type="CDD" id="cd18084">
    <property type="entry name" value="RsmE-like"/>
    <property type="match status" value="1"/>
</dbReference>
<evidence type="ECO:0000259" key="12">
    <source>
        <dbReference type="Pfam" id="PF20260"/>
    </source>
</evidence>
<sequence length="264" mass="28292">MTIPVNAHRFYVNEPLAEGAVVTLPRDRSLQIAKVLRLRAGDEIVLFDGRGGEFPARLIDVSPERTMVSIGSRSAGRADPQPAIHLAPALLKADKFDWVVQKATELGVVAITPVITERTVISLAADRAGRRRERWQRIAIEAAEQSGRTQVPAVADPIPFMTLLERTPGTPALLFWEGEREQGLAPVPSGNGGPLLVLVGPEGGFTPDEVQTAIGAGARTVSLGPLILRSETAAIAGVAMILARFAVEHPNERIGEVQSRQESS</sequence>
<keyword evidence="3 10" id="KW-0963">Cytoplasm</keyword>
<dbReference type="InterPro" id="IPR029028">
    <property type="entry name" value="Alpha/beta_knot_MTases"/>
</dbReference>
<dbReference type="InterPro" id="IPR046886">
    <property type="entry name" value="RsmE_MTase_dom"/>
</dbReference>
<dbReference type="PIRSF" id="PIRSF015601">
    <property type="entry name" value="MTase_slr0722"/>
    <property type="match status" value="1"/>
</dbReference>
<dbReference type="RefSeq" id="WP_008481757.1">
    <property type="nucleotide sequence ID" value="NZ_CAGS01000710.1"/>
</dbReference>
<evidence type="ECO:0000256" key="8">
    <source>
        <dbReference type="ARBA" id="ARBA00025699"/>
    </source>
</evidence>